<evidence type="ECO:0000256" key="3">
    <source>
        <dbReference type="ARBA" id="ARBA00006427"/>
    </source>
</evidence>
<keyword evidence="6" id="KW-0690">Ribosome biogenesis</keyword>
<evidence type="ECO:0000256" key="2">
    <source>
        <dbReference type="ARBA" id="ARBA00004123"/>
    </source>
</evidence>
<comment type="function">
    <text evidence="1 6">Component of the RIX1 complex required for processing of ITS2 sequences from 35S pre-rRNA.</text>
</comment>
<dbReference type="Proteomes" id="UP000019473">
    <property type="component" value="Unassembled WGS sequence"/>
</dbReference>
<comment type="caution">
    <text evidence="9">The sequence shown here is derived from an EMBL/GenBank/DDBJ whole genome shotgun (WGS) entry which is preliminary data.</text>
</comment>
<dbReference type="SUPFAM" id="SSF48371">
    <property type="entry name" value="ARM repeat"/>
    <property type="match status" value="1"/>
</dbReference>
<dbReference type="eggNOG" id="KOG2149">
    <property type="taxonomic scope" value="Eukaryota"/>
</dbReference>
<dbReference type="GO" id="GO:0120330">
    <property type="term" value="C:rixosome complex"/>
    <property type="evidence" value="ECO:0007669"/>
    <property type="project" value="UniProtKB-UniRule"/>
</dbReference>
<dbReference type="OrthoDB" id="361362at2759"/>
<keyword evidence="6" id="KW-0698">rRNA processing</keyword>
<feature type="region of interest" description="Disordered" evidence="7">
    <location>
        <begin position="1"/>
        <end position="33"/>
    </location>
</feature>
<organism evidence="9 10">
    <name type="scientific">Cladophialophora yegresii CBS 114405</name>
    <dbReference type="NCBI Taxonomy" id="1182544"/>
    <lineage>
        <taxon>Eukaryota</taxon>
        <taxon>Fungi</taxon>
        <taxon>Dikarya</taxon>
        <taxon>Ascomycota</taxon>
        <taxon>Pezizomycotina</taxon>
        <taxon>Eurotiomycetes</taxon>
        <taxon>Chaetothyriomycetidae</taxon>
        <taxon>Chaetothyriales</taxon>
        <taxon>Herpotrichiellaceae</taxon>
        <taxon>Cladophialophora</taxon>
    </lineage>
</organism>
<name>W9W4I1_9EURO</name>
<comment type="similarity">
    <text evidence="3 6">Belongs to the IPI1/TEX10 family.</text>
</comment>
<dbReference type="RefSeq" id="XP_007755502.1">
    <property type="nucleotide sequence ID" value="XM_007757312.1"/>
</dbReference>
<evidence type="ECO:0000256" key="5">
    <source>
        <dbReference type="ARBA" id="ARBA00023242"/>
    </source>
</evidence>
<evidence type="ECO:0000256" key="1">
    <source>
        <dbReference type="ARBA" id="ARBA00002355"/>
    </source>
</evidence>
<dbReference type="GeneID" id="19177887"/>
<dbReference type="InterPro" id="IPR016024">
    <property type="entry name" value="ARM-type_fold"/>
</dbReference>
<dbReference type="VEuPathDB" id="FungiDB:A1O7_03289"/>
<gene>
    <name evidence="9" type="ORF">A1O7_03289</name>
</gene>
<accession>W9W4I1</accession>
<comment type="subunit">
    <text evidence="4">Component of the RIX1 complex, composed of IPI1, RIX1/IPI2 and IPI3 in a 1:2:2 stoichiometry. The complex interacts (via RIX1) with MDN1 (via its hexameric AAA ATPase ring) and the pre-60S ribosome particles.</text>
</comment>
<dbReference type="HOGENOM" id="CLU_050252_2_0_1"/>
<sequence>MGSSAKKKREKKKDFQKQKLKVGKTRPKADNHTDTSFRAKAIVLNQQLDVAAPTYSSVFLHQVSLLNSRSDSQRKDALAHLTNYVASSSPGEALPITTSSLLGSIYPLVLNGSSGVRNQLLKLLHALPKEDIRDHVHRALPYVRAGITHLSRDVRATAIDFLSFLIRIAGTDLVSCPGGWHQTLECLTTVLGWRSASSKASFAGDVKSTARIMNVLSDLLLAGLLMDKLSSSQPDPLVTEFPLWRVETLLVATKSNVYAYLNLFGAQAEDDSQILDEQEDRLQNFNRHFRDPVLAGVEAAMKEGGELGRAAGLVVKTLERARNT</sequence>
<dbReference type="InterPro" id="IPR011989">
    <property type="entry name" value="ARM-like"/>
</dbReference>
<feature type="domain" description="Pre-rRNA-processing protein Ipi1 N-terminal" evidence="8">
    <location>
        <begin position="130"/>
        <end position="216"/>
    </location>
</feature>
<evidence type="ECO:0000256" key="6">
    <source>
        <dbReference type="RuleBase" id="RU368021"/>
    </source>
</evidence>
<dbReference type="InterPro" id="IPR024679">
    <property type="entry name" value="Ipi1_N"/>
</dbReference>
<evidence type="ECO:0000313" key="9">
    <source>
        <dbReference type="EMBL" id="EXJ62848.1"/>
    </source>
</evidence>
<dbReference type="Gene3D" id="1.25.10.10">
    <property type="entry name" value="Leucine-rich Repeat Variant"/>
    <property type="match status" value="1"/>
</dbReference>
<dbReference type="STRING" id="1182544.W9W4I1"/>
<dbReference type="EMBL" id="AMGW01000002">
    <property type="protein sequence ID" value="EXJ62848.1"/>
    <property type="molecule type" value="Genomic_DNA"/>
</dbReference>
<evidence type="ECO:0000259" key="8">
    <source>
        <dbReference type="Pfam" id="PF12333"/>
    </source>
</evidence>
<dbReference type="GO" id="GO:0006364">
    <property type="term" value="P:rRNA processing"/>
    <property type="evidence" value="ECO:0007669"/>
    <property type="project" value="UniProtKB-UniRule"/>
</dbReference>
<dbReference type="AlphaFoldDB" id="W9W4I1"/>
<reference evidence="9 10" key="1">
    <citation type="submission" date="2013-03" db="EMBL/GenBank/DDBJ databases">
        <title>The Genome Sequence of Cladophialophora yegresii CBS 114405.</title>
        <authorList>
            <consortium name="The Broad Institute Genomics Platform"/>
            <person name="Cuomo C."/>
            <person name="de Hoog S."/>
            <person name="Gorbushina A."/>
            <person name="Walker B."/>
            <person name="Young S.K."/>
            <person name="Zeng Q."/>
            <person name="Gargeya S."/>
            <person name="Fitzgerald M."/>
            <person name="Haas B."/>
            <person name="Abouelleil A."/>
            <person name="Allen A.W."/>
            <person name="Alvarado L."/>
            <person name="Arachchi H.M."/>
            <person name="Berlin A.M."/>
            <person name="Chapman S.B."/>
            <person name="Gainer-Dewar J."/>
            <person name="Goldberg J."/>
            <person name="Griggs A."/>
            <person name="Gujja S."/>
            <person name="Hansen M."/>
            <person name="Howarth C."/>
            <person name="Imamovic A."/>
            <person name="Ireland A."/>
            <person name="Larimer J."/>
            <person name="McCowan C."/>
            <person name="Murphy C."/>
            <person name="Pearson M."/>
            <person name="Poon T.W."/>
            <person name="Priest M."/>
            <person name="Roberts A."/>
            <person name="Saif S."/>
            <person name="Shea T."/>
            <person name="Sisk P."/>
            <person name="Sykes S."/>
            <person name="Wortman J."/>
            <person name="Nusbaum C."/>
            <person name="Birren B."/>
        </authorList>
    </citation>
    <scope>NUCLEOTIDE SEQUENCE [LARGE SCALE GENOMIC DNA]</scope>
    <source>
        <strain evidence="9 10">CBS 114405</strain>
    </source>
</reference>
<dbReference type="PANTHER" id="PTHR16056:SF2">
    <property type="entry name" value="TESTIS-EXPRESSED PROTEIN 10"/>
    <property type="match status" value="1"/>
</dbReference>
<keyword evidence="10" id="KW-1185">Reference proteome</keyword>
<proteinExistence type="inferred from homology"/>
<comment type="subcellular location">
    <subcellularLocation>
        <location evidence="2 6">Nucleus</location>
    </subcellularLocation>
</comment>
<keyword evidence="5 6" id="KW-0539">Nucleus</keyword>
<feature type="compositionally biased region" description="Basic residues" evidence="7">
    <location>
        <begin position="1"/>
        <end position="11"/>
    </location>
</feature>
<dbReference type="GO" id="GO:0005634">
    <property type="term" value="C:nucleus"/>
    <property type="evidence" value="ECO:0007669"/>
    <property type="project" value="UniProtKB-SubCell"/>
</dbReference>
<protein>
    <recommendedName>
        <fullName evidence="6">Pre-rRNA-processing protein</fullName>
    </recommendedName>
</protein>
<dbReference type="Pfam" id="PF12333">
    <property type="entry name" value="Ipi1_N"/>
    <property type="match status" value="1"/>
</dbReference>
<evidence type="ECO:0000256" key="4">
    <source>
        <dbReference type="ARBA" id="ARBA00011141"/>
    </source>
</evidence>
<evidence type="ECO:0000313" key="10">
    <source>
        <dbReference type="Proteomes" id="UP000019473"/>
    </source>
</evidence>
<dbReference type="PANTHER" id="PTHR16056">
    <property type="entry name" value="REGULATOR OF MICROTUBULE DYNAMICS PROTEIN"/>
    <property type="match status" value="1"/>
</dbReference>
<evidence type="ECO:0000256" key="7">
    <source>
        <dbReference type="SAM" id="MobiDB-lite"/>
    </source>
</evidence>